<protein>
    <submittedName>
        <fullName evidence="1">Uncharacterized protein</fullName>
    </submittedName>
</protein>
<accession>W9SN22</accession>
<organism evidence="1 2">
    <name type="scientific">Morus notabilis</name>
    <dbReference type="NCBI Taxonomy" id="981085"/>
    <lineage>
        <taxon>Eukaryota</taxon>
        <taxon>Viridiplantae</taxon>
        <taxon>Streptophyta</taxon>
        <taxon>Embryophyta</taxon>
        <taxon>Tracheophyta</taxon>
        <taxon>Spermatophyta</taxon>
        <taxon>Magnoliopsida</taxon>
        <taxon>eudicotyledons</taxon>
        <taxon>Gunneridae</taxon>
        <taxon>Pentapetalae</taxon>
        <taxon>rosids</taxon>
        <taxon>fabids</taxon>
        <taxon>Rosales</taxon>
        <taxon>Moraceae</taxon>
        <taxon>Moreae</taxon>
        <taxon>Morus</taxon>
    </lineage>
</organism>
<dbReference type="Proteomes" id="UP000030645">
    <property type="component" value="Unassembled WGS sequence"/>
</dbReference>
<evidence type="ECO:0000313" key="1">
    <source>
        <dbReference type="EMBL" id="EXC66631.1"/>
    </source>
</evidence>
<dbReference type="AlphaFoldDB" id="W9SN22"/>
<sequence>MSCLGDMLPDLELVGLGTQPKDLRNPYGCGAQQTRQRLSHNRWKICQLALGQDVTSWRVLKVLGLSTWMQHGCLHARVGCE</sequence>
<dbReference type="EMBL" id="KE646147">
    <property type="protein sequence ID" value="EXC66631.1"/>
    <property type="molecule type" value="Genomic_DNA"/>
</dbReference>
<proteinExistence type="predicted"/>
<evidence type="ECO:0000313" key="2">
    <source>
        <dbReference type="Proteomes" id="UP000030645"/>
    </source>
</evidence>
<name>W9SN22_9ROSA</name>
<keyword evidence="2" id="KW-1185">Reference proteome</keyword>
<gene>
    <name evidence="1" type="ORF">L484_000124</name>
</gene>
<reference evidence="2" key="1">
    <citation type="submission" date="2013-01" db="EMBL/GenBank/DDBJ databases">
        <title>Draft Genome Sequence of a Mulberry Tree, Morus notabilis C.K. Schneid.</title>
        <authorList>
            <person name="He N."/>
            <person name="Zhao S."/>
        </authorList>
    </citation>
    <scope>NUCLEOTIDE SEQUENCE</scope>
</reference>